<proteinExistence type="predicted"/>
<dbReference type="STRING" id="649761.HMPREF0973_02505"/>
<organism evidence="1 2">
    <name type="scientific">Prevotella veroralis F0319</name>
    <dbReference type="NCBI Taxonomy" id="649761"/>
    <lineage>
        <taxon>Bacteria</taxon>
        <taxon>Pseudomonadati</taxon>
        <taxon>Bacteroidota</taxon>
        <taxon>Bacteroidia</taxon>
        <taxon>Bacteroidales</taxon>
        <taxon>Prevotellaceae</taxon>
        <taxon>Prevotella</taxon>
    </lineage>
</organism>
<keyword evidence="2" id="KW-1185">Reference proteome</keyword>
<name>C9MS91_9BACT</name>
<dbReference type="EMBL" id="ACVA01000061">
    <property type="protein sequence ID" value="EEX17632.1"/>
    <property type="molecule type" value="Genomic_DNA"/>
</dbReference>
<accession>C9MS91</accession>
<comment type="caution">
    <text evidence="1">The sequence shown here is derived from an EMBL/GenBank/DDBJ whole genome shotgun (WGS) entry which is preliminary data.</text>
</comment>
<reference evidence="1 2" key="1">
    <citation type="submission" date="2009-09" db="EMBL/GenBank/DDBJ databases">
        <authorList>
            <person name="Weinstock G."/>
            <person name="Sodergren E."/>
            <person name="Clifton S."/>
            <person name="Fulton L."/>
            <person name="Fulton B."/>
            <person name="Courtney L."/>
            <person name="Fronick C."/>
            <person name="Harrison M."/>
            <person name="Strong C."/>
            <person name="Farmer C."/>
            <person name="Delahaunty K."/>
            <person name="Markovic C."/>
            <person name="Hall O."/>
            <person name="Minx P."/>
            <person name="Tomlinson C."/>
            <person name="Mitreva M."/>
            <person name="Nelson J."/>
            <person name="Hou S."/>
            <person name="Wollam A."/>
            <person name="Pepin K.H."/>
            <person name="Johnson M."/>
            <person name="Bhonagiri V."/>
            <person name="Nash W.E."/>
            <person name="Warren W."/>
            <person name="Chinwalla A."/>
            <person name="Mardis E.R."/>
            <person name="Wilson R.K."/>
        </authorList>
    </citation>
    <scope>NUCLEOTIDE SEQUENCE [LARGE SCALE GENOMIC DNA]</scope>
    <source>
        <strain evidence="1 2">F0319</strain>
    </source>
</reference>
<dbReference type="AlphaFoldDB" id="C9MS91"/>
<evidence type="ECO:0000313" key="2">
    <source>
        <dbReference type="Proteomes" id="UP000003327"/>
    </source>
</evidence>
<protein>
    <submittedName>
        <fullName evidence="1">Uncharacterized protein</fullName>
    </submittedName>
</protein>
<gene>
    <name evidence="1" type="ORF">HMPREF0973_02505</name>
</gene>
<evidence type="ECO:0000313" key="1">
    <source>
        <dbReference type="EMBL" id="EEX17632.1"/>
    </source>
</evidence>
<dbReference type="HOGENOM" id="CLU_2754575_0_0_10"/>
<dbReference type="Proteomes" id="UP000003327">
    <property type="component" value="Unassembled WGS sequence"/>
</dbReference>
<sequence length="70" mass="8276">MPLCNSRKPLLHLKKAFLQIKERLSLFPTTIIFCLENTIHIDFKKVYLYLRGITLSNVNNDLIKDNRVFL</sequence>